<keyword evidence="3" id="KW-1185">Reference proteome</keyword>
<dbReference type="AlphaFoldDB" id="A0A2T4C8S8"/>
<keyword evidence="1" id="KW-1133">Transmembrane helix</keyword>
<sequence>MSRQHPPTQRKLPFSSLLENIPDESHEMTFAMLHAEITSLIKNGIGKRAASTNKSLWTLKHSTEFLSHATLVARPAADGSWEMLLRSRSYRSALLTGVVMMLLEKHVFSDLLFGAGEEQAEVLRMEDSSMVNVEGFRRTALRADTNRVYLEATGGIPPLFWKRVDSITARITALLAPLSAAVGGEIASPPSYQALHDIVALAGWLNIAMRLCPKITTFEWVQPGEAYRHSFLSIGEDKQTSRGSPESHRIRSRVMISTTPKITRHVRSSKGFFGGTETYEVMKPHVFTYTGHLNDREDSVGGPLHSHVRSRLFSSPIRLLALLVNAVRLLALACLVGVLGLMMFGAWSCVPATYREMILLPIRLSFRGLKWWLGVILQQSEVNTRYNVVNTGWSWTG</sequence>
<dbReference type="OrthoDB" id="4749307at2759"/>
<dbReference type="STRING" id="983965.A0A2T4C8S8"/>
<evidence type="ECO:0000256" key="1">
    <source>
        <dbReference type="SAM" id="Phobius"/>
    </source>
</evidence>
<feature type="transmembrane region" description="Helical" evidence="1">
    <location>
        <begin position="319"/>
        <end position="347"/>
    </location>
</feature>
<evidence type="ECO:0000313" key="2">
    <source>
        <dbReference type="EMBL" id="PTB77979.1"/>
    </source>
</evidence>
<organism evidence="2 3">
    <name type="scientific">Trichoderma longibrachiatum ATCC 18648</name>
    <dbReference type="NCBI Taxonomy" id="983965"/>
    <lineage>
        <taxon>Eukaryota</taxon>
        <taxon>Fungi</taxon>
        <taxon>Dikarya</taxon>
        <taxon>Ascomycota</taxon>
        <taxon>Pezizomycotina</taxon>
        <taxon>Sordariomycetes</taxon>
        <taxon>Hypocreomycetidae</taxon>
        <taxon>Hypocreales</taxon>
        <taxon>Hypocreaceae</taxon>
        <taxon>Trichoderma</taxon>
    </lineage>
</organism>
<accession>A0A2T4C8S8</accession>
<gene>
    <name evidence="2" type="ORF">M440DRAFT_1400921</name>
</gene>
<evidence type="ECO:0000313" key="3">
    <source>
        <dbReference type="Proteomes" id="UP000240760"/>
    </source>
</evidence>
<name>A0A2T4C8S8_TRILO</name>
<proteinExistence type="predicted"/>
<reference evidence="2 3" key="1">
    <citation type="submission" date="2016-07" db="EMBL/GenBank/DDBJ databases">
        <title>Multiple horizontal gene transfer events from other fungi enriched the ability of initially mycotrophic Trichoderma (Ascomycota) to feed on dead plant biomass.</title>
        <authorList>
            <consortium name="DOE Joint Genome Institute"/>
            <person name="Aerts A."/>
            <person name="Atanasova L."/>
            <person name="Chenthamara K."/>
            <person name="Zhang J."/>
            <person name="Grujic M."/>
            <person name="Henrissat B."/>
            <person name="Kuo A."/>
            <person name="Salamov A."/>
            <person name="Lipzen A."/>
            <person name="Labutti K."/>
            <person name="Barry K."/>
            <person name="Miao Y."/>
            <person name="Rahimi M.J."/>
            <person name="Shen Q."/>
            <person name="Grigoriev I.V."/>
            <person name="Kubicek C.P."/>
            <person name="Druzhinina I.S."/>
        </authorList>
    </citation>
    <scope>NUCLEOTIDE SEQUENCE [LARGE SCALE GENOMIC DNA]</scope>
    <source>
        <strain evidence="2 3">ATCC 18648</strain>
    </source>
</reference>
<keyword evidence="1" id="KW-0812">Transmembrane</keyword>
<protein>
    <submittedName>
        <fullName evidence="2">Uncharacterized protein</fullName>
    </submittedName>
</protein>
<keyword evidence="1" id="KW-0472">Membrane</keyword>
<dbReference type="EMBL" id="KZ679130">
    <property type="protein sequence ID" value="PTB77979.1"/>
    <property type="molecule type" value="Genomic_DNA"/>
</dbReference>
<dbReference type="Proteomes" id="UP000240760">
    <property type="component" value="Unassembled WGS sequence"/>
</dbReference>